<dbReference type="Proteomes" id="UP000828390">
    <property type="component" value="Unassembled WGS sequence"/>
</dbReference>
<evidence type="ECO:0000313" key="2">
    <source>
        <dbReference type="Proteomes" id="UP000828390"/>
    </source>
</evidence>
<keyword evidence="2" id="KW-1185">Reference proteome</keyword>
<name>A0A9D4JVH3_DREPO</name>
<sequence length="107" mass="12335">MPTKHVCVCVCVSEFIYRSHWPLHEVFVARPAQVTLQGRKIKTPPRGPSIRPPPRCSWNRLAPSGKQPQVRPVCPPHWWSRYPTVPSPYRRDLWQVRASELSTINSG</sequence>
<dbReference type="AlphaFoldDB" id="A0A9D4JVH3"/>
<evidence type="ECO:0000313" key="1">
    <source>
        <dbReference type="EMBL" id="KAH3821812.1"/>
    </source>
</evidence>
<organism evidence="1 2">
    <name type="scientific">Dreissena polymorpha</name>
    <name type="common">Zebra mussel</name>
    <name type="synonym">Mytilus polymorpha</name>
    <dbReference type="NCBI Taxonomy" id="45954"/>
    <lineage>
        <taxon>Eukaryota</taxon>
        <taxon>Metazoa</taxon>
        <taxon>Spiralia</taxon>
        <taxon>Lophotrochozoa</taxon>
        <taxon>Mollusca</taxon>
        <taxon>Bivalvia</taxon>
        <taxon>Autobranchia</taxon>
        <taxon>Heteroconchia</taxon>
        <taxon>Euheterodonta</taxon>
        <taxon>Imparidentia</taxon>
        <taxon>Neoheterodontei</taxon>
        <taxon>Myida</taxon>
        <taxon>Dreissenoidea</taxon>
        <taxon>Dreissenidae</taxon>
        <taxon>Dreissena</taxon>
    </lineage>
</organism>
<accession>A0A9D4JVH3</accession>
<protein>
    <submittedName>
        <fullName evidence="1">Uncharacterized protein</fullName>
    </submittedName>
</protein>
<proteinExistence type="predicted"/>
<gene>
    <name evidence="1" type="ORF">DPMN_123580</name>
</gene>
<reference evidence="1" key="2">
    <citation type="submission" date="2020-11" db="EMBL/GenBank/DDBJ databases">
        <authorList>
            <person name="McCartney M.A."/>
            <person name="Auch B."/>
            <person name="Kono T."/>
            <person name="Mallez S."/>
            <person name="Becker A."/>
            <person name="Gohl D.M."/>
            <person name="Silverstein K.A.T."/>
            <person name="Koren S."/>
            <person name="Bechman K.B."/>
            <person name="Herman A."/>
            <person name="Abrahante J.E."/>
            <person name="Garbe J."/>
        </authorList>
    </citation>
    <scope>NUCLEOTIDE SEQUENCE</scope>
    <source>
        <strain evidence="1">Duluth1</strain>
        <tissue evidence="1">Whole animal</tissue>
    </source>
</reference>
<dbReference type="EMBL" id="JAIWYP010000005">
    <property type="protein sequence ID" value="KAH3821812.1"/>
    <property type="molecule type" value="Genomic_DNA"/>
</dbReference>
<reference evidence="1" key="1">
    <citation type="journal article" date="2019" name="bioRxiv">
        <title>The Genome of the Zebra Mussel, Dreissena polymorpha: A Resource for Invasive Species Research.</title>
        <authorList>
            <person name="McCartney M.A."/>
            <person name="Auch B."/>
            <person name="Kono T."/>
            <person name="Mallez S."/>
            <person name="Zhang Y."/>
            <person name="Obille A."/>
            <person name="Becker A."/>
            <person name="Abrahante J.E."/>
            <person name="Garbe J."/>
            <person name="Badalamenti J.P."/>
            <person name="Herman A."/>
            <person name="Mangelson H."/>
            <person name="Liachko I."/>
            <person name="Sullivan S."/>
            <person name="Sone E.D."/>
            <person name="Koren S."/>
            <person name="Silverstein K.A.T."/>
            <person name="Beckman K.B."/>
            <person name="Gohl D.M."/>
        </authorList>
    </citation>
    <scope>NUCLEOTIDE SEQUENCE</scope>
    <source>
        <strain evidence="1">Duluth1</strain>
        <tissue evidence="1">Whole animal</tissue>
    </source>
</reference>
<comment type="caution">
    <text evidence="1">The sequence shown here is derived from an EMBL/GenBank/DDBJ whole genome shotgun (WGS) entry which is preliminary data.</text>
</comment>